<feature type="chain" id="PRO_5035263936" evidence="1">
    <location>
        <begin position="35"/>
        <end position="459"/>
    </location>
</feature>
<sequence>MSTNAKAGLFLNRRRFLQGGAALGLGAMSLDVLAACGGSAPATPGVVTATVNTLPPNTNPGAQYVFKQVIKQFEQSHPNEKIVGKTAPYDPATFFTRVAAGQAEDATQTYFTEPPLMISKHVVADITSLAKGWQYWSSYNPGIASIVSDPTTGKIYGLPQNGYALGLFYNRKLFTAAGLNPDKPPATWEEFRSAAKALTTSSVAGYAEPSISNQGGWRFTNWMYSAGGDMQSSDGTKATFNSEKGTSVLQLLKTMRFTDKSLTKQQGYVQDNILQLLATGKVAMAIMAPDQLNAMKTVYGADLTSFGIGAMPQNGGNAALTGGNIFVFNPKSSQEVIKAAFDYVIYSNFDLNLLESSLAQQAASGQVVGAPTSVLFTGDFQKQIQALNAKYATVPLQNYTSFINSTVALRSEPRKETQKMYAALDPAVQAVLSDQNADPQKLLNQAAQQFQQVLDQAAS</sequence>
<keyword evidence="1" id="KW-0732">Signal</keyword>
<dbReference type="Gene3D" id="3.40.190.10">
    <property type="entry name" value="Periplasmic binding protein-like II"/>
    <property type="match status" value="1"/>
</dbReference>
<proteinExistence type="predicted"/>
<keyword evidence="3" id="KW-1185">Reference proteome</keyword>
<evidence type="ECO:0000256" key="1">
    <source>
        <dbReference type="SAM" id="SignalP"/>
    </source>
</evidence>
<organism evidence="2 3">
    <name type="scientific">Reticulibacter mediterranei</name>
    <dbReference type="NCBI Taxonomy" id="2778369"/>
    <lineage>
        <taxon>Bacteria</taxon>
        <taxon>Bacillati</taxon>
        <taxon>Chloroflexota</taxon>
        <taxon>Ktedonobacteria</taxon>
        <taxon>Ktedonobacterales</taxon>
        <taxon>Reticulibacteraceae</taxon>
        <taxon>Reticulibacter</taxon>
    </lineage>
</organism>
<dbReference type="Proteomes" id="UP000597444">
    <property type="component" value="Unassembled WGS sequence"/>
</dbReference>
<dbReference type="AlphaFoldDB" id="A0A8J3IT47"/>
<dbReference type="Pfam" id="PF01547">
    <property type="entry name" value="SBP_bac_1"/>
    <property type="match status" value="1"/>
</dbReference>
<comment type="caution">
    <text evidence="2">The sequence shown here is derived from an EMBL/GenBank/DDBJ whole genome shotgun (WGS) entry which is preliminary data.</text>
</comment>
<dbReference type="SUPFAM" id="SSF53850">
    <property type="entry name" value="Periplasmic binding protein-like II"/>
    <property type="match status" value="1"/>
</dbReference>
<dbReference type="EMBL" id="BNJK01000001">
    <property type="protein sequence ID" value="GHO96327.1"/>
    <property type="molecule type" value="Genomic_DNA"/>
</dbReference>
<dbReference type="PANTHER" id="PTHR43649">
    <property type="entry name" value="ARABINOSE-BINDING PROTEIN-RELATED"/>
    <property type="match status" value="1"/>
</dbReference>
<dbReference type="InterPro" id="IPR006311">
    <property type="entry name" value="TAT_signal"/>
</dbReference>
<reference evidence="2" key="1">
    <citation type="submission" date="2020-10" db="EMBL/GenBank/DDBJ databases">
        <title>Taxonomic study of unclassified bacteria belonging to the class Ktedonobacteria.</title>
        <authorList>
            <person name="Yabe S."/>
            <person name="Wang C.M."/>
            <person name="Zheng Y."/>
            <person name="Sakai Y."/>
            <person name="Cavaletti L."/>
            <person name="Monciardini P."/>
            <person name="Donadio S."/>
        </authorList>
    </citation>
    <scope>NUCLEOTIDE SEQUENCE</scope>
    <source>
        <strain evidence="2">ID150040</strain>
    </source>
</reference>
<evidence type="ECO:0000313" key="3">
    <source>
        <dbReference type="Proteomes" id="UP000597444"/>
    </source>
</evidence>
<name>A0A8J3IT47_9CHLR</name>
<protein>
    <submittedName>
        <fullName evidence="2">Sugar ABC transporter substrate-binding protein</fullName>
    </submittedName>
</protein>
<dbReference type="PANTHER" id="PTHR43649:SF16">
    <property type="entry name" value="SUGAR-BINDING LIPOPROTEIN"/>
    <property type="match status" value="1"/>
</dbReference>
<feature type="signal peptide" evidence="1">
    <location>
        <begin position="1"/>
        <end position="34"/>
    </location>
</feature>
<gene>
    <name evidence="2" type="ORF">KSF_063750</name>
</gene>
<dbReference type="PROSITE" id="PS51318">
    <property type="entry name" value="TAT"/>
    <property type="match status" value="1"/>
</dbReference>
<accession>A0A8J3IT47</accession>
<dbReference type="InterPro" id="IPR006059">
    <property type="entry name" value="SBP"/>
</dbReference>
<dbReference type="RefSeq" id="WP_220206964.1">
    <property type="nucleotide sequence ID" value="NZ_BNJK01000001.1"/>
</dbReference>
<dbReference type="InterPro" id="IPR050490">
    <property type="entry name" value="Bact_solute-bd_prot1"/>
</dbReference>
<evidence type="ECO:0000313" key="2">
    <source>
        <dbReference type="EMBL" id="GHO96327.1"/>
    </source>
</evidence>